<accession>A0A813E3T1</accession>
<keyword evidence="3" id="KW-1185">Reference proteome</keyword>
<dbReference type="OrthoDB" id="7537227at2759"/>
<feature type="repeat" description="ARM" evidence="1">
    <location>
        <begin position="7"/>
        <end position="49"/>
    </location>
</feature>
<dbReference type="PROSITE" id="PS50176">
    <property type="entry name" value="ARM_REPEAT"/>
    <property type="match status" value="1"/>
</dbReference>
<feature type="non-terminal residue" evidence="2">
    <location>
        <position position="1"/>
    </location>
</feature>
<reference evidence="2" key="1">
    <citation type="submission" date="2021-02" db="EMBL/GenBank/DDBJ databases">
        <authorList>
            <person name="Dougan E. K."/>
            <person name="Rhodes N."/>
            <person name="Thang M."/>
            <person name="Chan C."/>
        </authorList>
    </citation>
    <scope>NUCLEOTIDE SEQUENCE</scope>
</reference>
<dbReference type="EMBL" id="CAJNNV010008796">
    <property type="protein sequence ID" value="CAE8596656.1"/>
    <property type="molecule type" value="Genomic_DNA"/>
</dbReference>
<evidence type="ECO:0000256" key="1">
    <source>
        <dbReference type="PROSITE-ProRule" id="PRU00259"/>
    </source>
</evidence>
<dbReference type="AlphaFoldDB" id="A0A813E3T1"/>
<proteinExistence type="predicted"/>
<sequence length="75" mass="7483">VKVAEAGAIGPLVALLSKGTPEAQELSAGALANLACNAEIKVKVANSGAAVAAEALLKQRESKNAQRLLSSLIAC</sequence>
<name>A0A813E3T1_POLGL</name>
<dbReference type="InterPro" id="IPR011989">
    <property type="entry name" value="ARM-like"/>
</dbReference>
<dbReference type="InterPro" id="IPR000225">
    <property type="entry name" value="Armadillo"/>
</dbReference>
<gene>
    <name evidence="2" type="ORF">PGLA1383_LOCUS15117</name>
</gene>
<evidence type="ECO:0000313" key="2">
    <source>
        <dbReference type="EMBL" id="CAE8596656.1"/>
    </source>
</evidence>
<evidence type="ECO:0008006" key="4">
    <source>
        <dbReference type="Google" id="ProtNLM"/>
    </source>
</evidence>
<comment type="caution">
    <text evidence="2">The sequence shown here is derived from an EMBL/GenBank/DDBJ whole genome shotgun (WGS) entry which is preliminary data.</text>
</comment>
<evidence type="ECO:0000313" key="3">
    <source>
        <dbReference type="Proteomes" id="UP000654075"/>
    </source>
</evidence>
<dbReference type="Pfam" id="PF00514">
    <property type="entry name" value="Arm"/>
    <property type="match status" value="1"/>
</dbReference>
<dbReference type="SUPFAM" id="SSF48371">
    <property type="entry name" value="ARM repeat"/>
    <property type="match status" value="1"/>
</dbReference>
<dbReference type="Proteomes" id="UP000654075">
    <property type="component" value="Unassembled WGS sequence"/>
</dbReference>
<organism evidence="2 3">
    <name type="scientific">Polarella glacialis</name>
    <name type="common">Dinoflagellate</name>
    <dbReference type="NCBI Taxonomy" id="89957"/>
    <lineage>
        <taxon>Eukaryota</taxon>
        <taxon>Sar</taxon>
        <taxon>Alveolata</taxon>
        <taxon>Dinophyceae</taxon>
        <taxon>Suessiales</taxon>
        <taxon>Suessiaceae</taxon>
        <taxon>Polarella</taxon>
    </lineage>
</organism>
<dbReference type="Gene3D" id="1.25.10.10">
    <property type="entry name" value="Leucine-rich Repeat Variant"/>
    <property type="match status" value="1"/>
</dbReference>
<dbReference type="InterPro" id="IPR016024">
    <property type="entry name" value="ARM-type_fold"/>
</dbReference>
<protein>
    <recommendedName>
        <fullName evidence="4">Armadillo repeat-containing protein 8</fullName>
    </recommendedName>
</protein>